<dbReference type="Proteomes" id="UP000827562">
    <property type="component" value="Segment"/>
</dbReference>
<dbReference type="KEGG" id="vg:75692046"/>
<evidence type="ECO:0000313" key="2">
    <source>
        <dbReference type="Proteomes" id="UP000827562"/>
    </source>
</evidence>
<gene>
    <name evidence="1" type="primary">gp_16599</name>
</gene>
<protein>
    <submittedName>
        <fullName evidence="1">Uncharacterized protein</fullName>
    </submittedName>
</protein>
<name>A0AAE7RZ24_9CAUD</name>
<sequence length="264" mass="30791">METIHLYKTKKELIEESSKRGITVKQLIAEIKATAKAERRKKVLSHQQKLNYWKIHRFDADVQLVKKHTSAQARFEKVIQDKIKGLHQFKKQTNMSDKAFEAAKERIEKHSQREKALEERRADRRARIEKEALRVTKKMKSDLERFIQAEQLRKTRKEEKRSKYAGKKVKVAPRPIVDNSPVKLKKGEAIYSIEIRYLNSKSVLPPTSPYTIDKLEKRMSDIHTYQLGKKNNGYIGVYAYNIANPSICVKEMVKPEESKLDSAA</sequence>
<dbReference type="GeneID" id="75692046"/>
<organism evidence="1 2">
    <name type="scientific">uncultured phage cr77_1</name>
    <dbReference type="NCBI Taxonomy" id="2986410"/>
    <lineage>
        <taxon>Viruses</taxon>
        <taxon>Duplodnaviria</taxon>
        <taxon>Heunggongvirae</taxon>
        <taxon>Uroviricota</taxon>
        <taxon>Caudoviricetes</taxon>
        <taxon>Crassvirales</taxon>
        <taxon>Suoliviridae</taxon>
        <taxon>Boorivirinae</taxon>
        <taxon>Canhaevirus</taxon>
        <taxon>Canhaevirus faecalis</taxon>
    </lineage>
</organism>
<keyword evidence="2" id="KW-1185">Reference proteome</keyword>
<accession>A0AAE7RZ24</accession>
<reference evidence="1 2" key="1">
    <citation type="submission" date="2021-04" db="EMBL/GenBank/DDBJ databases">
        <authorList>
            <person name="Shkoporov A.N."/>
            <person name="Stockdale S.R."/>
            <person name="Guerin E."/>
            <person name="Ross R.P."/>
            <person name="Hill C."/>
        </authorList>
    </citation>
    <scope>NUCLEOTIDE SEQUENCE [LARGE SCALE GENOMIC DNA]</scope>
    <source>
        <strain evidence="2">cr77_1</strain>
    </source>
</reference>
<dbReference type="EMBL" id="MZ130482">
    <property type="protein sequence ID" value="QWM89828.1"/>
    <property type="molecule type" value="Genomic_DNA"/>
</dbReference>
<proteinExistence type="predicted"/>
<evidence type="ECO:0000313" key="1">
    <source>
        <dbReference type="EMBL" id="QWM89828.1"/>
    </source>
</evidence>
<dbReference type="RefSeq" id="YP_010359400.1">
    <property type="nucleotide sequence ID" value="NC_062772.1"/>
</dbReference>